<dbReference type="HOGENOM" id="CLU_144256_0_0_1"/>
<dbReference type="EMBL" id="KE504194">
    <property type="protein sequence ID" value="EPS96117.1"/>
    <property type="molecule type" value="Genomic_DNA"/>
</dbReference>
<dbReference type="InParanoid" id="S8DU10"/>
<dbReference type="Proteomes" id="UP000015241">
    <property type="component" value="Unassembled WGS sequence"/>
</dbReference>
<dbReference type="STRING" id="743788.S8DU10"/>
<evidence type="ECO:0000313" key="2">
    <source>
        <dbReference type="EMBL" id="EPS96117.1"/>
    </source>
</evidence>
<evidence type="ECO:0000256" key="1">
    <source>
        <dbReference type="SAM" id="MobiDB-lite"/>
    </source>
</evidence>
<organism evidence="2 3">
    <name type="scientific">Fomitopsis schrenkii</name>
    <name type="common">Brown rot fungus</name>
    <dbReference type="NCBI Taxonomy" id="2126942"/>
    <lineage>
        <taxon>Eukaryota</taxon>
        <taxon>Fungi</taxon>
        <taxon>Dikarya</taxon>
        <taxon>Basidiomycota</taxon>
        <taxon>Agaricomycotina</taxon>
        <taxon>Agaricomycetes</taxon>
        <taxon>Polyporales</taxon>
        <taxon>Fomitopsis</taxon>
    </lineage>
</organism>
<feature type="region of interest" description="Disordered" evidence="1">
    <location>
        <begin position="1"/>
        <end position="65"/>
    </location>
</feature>
<keyword evidence="3" id="KW-1185">Reference proteome</keyword>
<proteinExistence type="predicted"/>
<sequence>MSELLKKVNSQPGSPFSSPRPTYSPYAKSSKSLLRKIAPLHANRRTPPPPPPRPPPPKKSKKQLELEEKWEMELEETVEGWYCMPEGERAALRRAKRDAEMGFED</sequence>
<dbReference type="eggNOG" id="ENOG502SQP6">
    <property type="taxonomic scope" value="Eukaryota"/>
</dbReference>
<dbReference type="AlphaFoldDB" id="S8DU10"/>
<evidence type="ECO:0000313" key="3">
    <source>
        <dbReference type="Proteomes" id="UP000015241"/>
    </source>
</evidence>
<protein>
    <submittedName>
        <fullName evidence="2">Uncharacterized protein</fullName>
    </submittedName>
</protein>
<feature type="compositionally biased region" description="Polar residues" evidence="1">
    <location>
        <begin position="8"/>
        <end position="32"/>
    </location>
</feature>
<reference evidence="2 3" key="1">
    <citation type="journal article" date="2012" name="Science">
        <title>The Paleozoic origin of enzymatic lignin decomposition reconstructed from 31 fungal genomes.</title>
        <authorList>
            <person name="Floudas D."/>
            <person name="Binder M."/>
            <person name="Riley R."/>
            <person name="Barry K."/>
            <person name="Blanchette R.A."/>
            <person name="Henrissat B."/>
            <person name="Martinez A.T."/>
            <person name="Otillar R."/>
            <person name="Spatafora J.W."/>
            <person name="Yadav J.S."/>
            <person name="Aerts A."/>
            <person name="Benoit I."/>
            <person name="Boyd A."/>
            <person name="Carlson A."/>
            <person name="Copeland A."/>
            <person name="Coutinho P.M."/>
            <person name="de Vries R.P."/>
            <person name="Ferreira P."/>
            <person name="Findley K."/>
            <person name="Foster B."/>
            <person name="Gaskell J."/>
            <person name="Glotzer D."/>
            <person name="Gorecki P."/>
            <person name="Heitman J."/>
            <person name="Hesse C."/>
            <person name="Hori C."/>
            <person name="Igarashi K."/>
            <person name="Jurgens J.A."/>
            <person name="Kallen N."/>
            <person name="Kersten P."/>
            <person name="Kohler A."/>
            <person name="Kuees U."/>
            <person name="Kumar T.K.A."/>
            <person name="Kuo A."/>
            <person name="LaButti K."/>
            <person name="Larrondo L.F."/>
            <person name="Lindquist E."/>
            <person name="Ling A."/>
            <person name="Lombard V."/>
            <person name="Lucas S."/>
            <person name="Lundell T."/>
            <person name="Martin R."/>
            <person name="McLaughlin D.J."/>
            <person name="Morgenstern I."/>
            <person name="Morin E."/>
            <person name="Murat C."/>
            <person name="Nagy L.G."/>
            <person name="Nolan M."/>
            <person name="Ohm R.A."/>
            <person name="Patyshakuliyeva A."/>
            <person name="Rokas A."/>
            <person name="Ruiz-Duenas F.J."/>
            <person name="Sabat G."/>
            <person name="Salamov A."/>
            <person name="Samejima M."/>
            <person name="Schmutz J."/>
            <person name="Slot J.C."/>
            <person name="St John F."/>
            <person name="Stenlid J."/>
            <person name="Sun H."/>
            <person name="Sun S."/>
            <person name="Syed K."/>
            <person name="Tsang A."/>
            <person name="Wiebenga A."/>
            <person name="Young D."/>
            <person name="Pisabarro A."/>
            <person name="Eastwood D.C."/>
            <person name="Martin F."/>
            <person name="Cullen D."/>
            <person name="Grigoriev I.V."/>
            <person name="Hibbett D.S."/>
        </authorList>
    </citation>
    <scope>NUCLEOTIDE SEQUENCE</scope>
    <source>
        <strain evidence="3">FP-58527</strain>
    </source>
</reference>
<name>S8DU10_FOMSC</name>
<accession>S8DU10</accession>
<gene>
    <name evidence="2" type="ORF">FOMPIDRAFT_1131128</name>
</gene>
<dbReference type="OrthoDB" id="3271227at2759"/>
<feature type="compositionally biased region" description="Pro residues" evidence="1">
    <location>
        <begin position="46"/>
        <end position="55"/>
    </location>
</feature>